<dbReference type="InterPro" id="IPR004242">
    <property type="entry name" value="Transposase_21"/>
</dbReference>
<evidence type="ECO:0008006" key="3">
    <source>
        <dbReference type="Google" id="ProtNLM"/>
    </source>
</evidence>
<name>A0A8T0JZL0_PHAAN</name>
<dbReference type="EMBL" id="JABFOF010000007">
    <property type="protein sequence ID" value="KAG2389899.1"/>
    <property type="molecule type" value="Genomic_DNA"/>
</dbReference>
<accession>A0A8T0JZL0</accession>
<evidence type="ECO:0000313" key="1">
    <source>
        <dbReference type="EMBL" id="KAG2389899.1"/>
    </source>
</evidence>
<dbReference type="AlphaFoldDB" id="A0A8T0JZL0"/>
<reference evidence="1 2" key="1">
    <citation type="submission" date="2020-05" db="EMBL/GenBank/DDBJ databases">
        <title>Vigna angularis (adzuki bean) Var. LongXiaoDou No. 4 denovo assembly.</title>
        <authorList>
            <person name="Xiang H."/>
        </authorList>
    </citation>
    <scope>NUCLEOTIDE SEQUENCE [LARGE SCALE GENOMIC DNA]</scope>
    <source>
        <tissue evidence="1">Leaf</tissue>
    </source>
</reference>
<protein>
    <recommendedName>
        <fullName evidence="3">Transposase-associated domain-containing protein</fullName>
    </recommendedName>
</protein>
<dbReference type="Pfam" id="PF02992">
    <property type="entry name" value="Transposase_21"/>
    <property type="match status" value="1"/>
</dbReference>
<dbReference type="Proteomes" id="UP000743370">
    <property type="component" value="Unassembled WGS sequence"/>
</dbReference>
<proteinExistence type="predicted"/>
<sequence length="234" mass="27385">MAWHDGNKSEGVLRLPSEGEAWKHFNRKHPSFANDACNVQLGLCSYGFTPYIQASASPYLHWPMIVTLYNLPLKMCMTKPYMFYTCIVPGPSNLKSAIDIYLEPLINDLKKLWNGVWTYDVLRKQYFLMRTTLMWIINDFPAYDMFSGWSTHGRLACPHCMEHSKSFLLSYGRKTSWFYCHRRFLPIDHPFRRNKKAFCKGQVETDIPRQGSLRLKFGEESTTCQKSLNVVRMK</sequence>
<dbReference type="PANTHER" id="PTHR10775">
    <property type="entry name" value="OS08G0208400 PROTEIN"/>
    <property type="match status" value="1"/>
</dbReference>
<evidence type="ECO:0000313" key="2">
    <source>
        <dbReference type="Proteomes" id="UP000743370"/>
    </source>
</evidence>
<organism evidence="1 2">
    <name type="scientific">Phaseolus angularis</name>
    <name type="common">Azuki bean</name>
    <name type="synonym">Vigna angularis</name>
    <dbReference type="NCBI Taxonomy" id="3914"/>
    <lineage>
        <taxon>Eukaryota</taxon>
        <taxon>Viridiplantae</taxon>
        <taxon>Streptophyta</taxon>
        <taxon>Embryophyta</taxon>
        <taxon>Tracheophyta</taxon>
        <taxon>Spermatophyta</taxon>
        <taxon>Magnoliopsida</taxon>
        <taxon>eudicotyledons</taxon>
        <taxon>Gunneridae</taxon>
        <taxon>Pentapetalae</taxon>
        <taxon>rosids</taxon>
        <taxon>fabids</taxon>
        <taxon>Fabales</taxon>
        <taxon>Fabaceae</taxon>
        <taxon>Papilionoideae</taxon>
        <taxon>50 kb inversion clade</taxon>
        <taxon>NPAAA clade</taxon>
        <taxon>indigoferoid/millettioid clade</taxon>
        <taxon>Phaseoleae</taxon>
        <taxon>Vigna</taxon>
    </lineage>
</organism>
<gene>
    <name evidence="1" type="ORF">HKW66_Vig0179720</name>
</gene>
<dbReference type="PANTHER" id="PTHR10775:SF188">
    <property type="entry name" value="TRANSPOSASE-ASSOCIATED DOMAIN-CONTAINING PROTEIN"/>
    <property type="match status" value="1"/>
</dbReference>
<comment type="caution">
    <text evidence="1">The sequence shown here is derived from an EMBL/GenBank/DDBJ whole genome shotgun (WGS) entry which is preliminary data.</text>
</comment>